<evidence type="ECO:0000256" key="1">
    <source>
        <dbReference type="SAM" id="SignalP"/>
    </source>
</evidence>
<dbReference type="EMBL" id="PYOZ01000004">
    <property type="protein sequence ID" value="PSX45306.1"/>
    <property type="molecule type" value="Genomic_DNA"/>
</dbReference>
<organism evidence="2 3">
    <name type="scientific">Photobacterium kishitanii</name>
    <dbReference type="NCBI Taxonomy" id="318456"/>
    <lineage>
        <taxon>Bacteria</taxon>
        <taxon>Pseudomonadati</taxon>
        <taxon>Pseudomonadota</taxon>
        <taxon>Gammaproteobacteria</taxon>
        <taxon>Vibrionales</taxon>
        <taxon>Vibrionaceae</taxon>
        <taxon>Photobacterium</taxon>
    </lineage>
</organism>
<evidence type="ECO:0000313" key="2">
    <source>
        <dbReference type="EMBL" id="PSX45306.1"/>
    </source>
</evidence>
<gene>
    <name evidence="2" type="ORF">C0W53_08755</name>
</gene>
<accession>A0AAX0YX21</accession>
<proteinExistence type="predicted"/>
<protein>
    <recommendedName>
        <fullName evidence="4">LPP20 lipoprotein</fullName>
    </recommendedName>
</protein>
<feature type="chain" id="PRO_5043847198" description="LPP20 lipoprotein" evidence="1">
    <location>
        <begin position="20"/>
        <end position="205"/>
    </location>
</feature>
<dbReference type="Proteomes" id="UP000240728">
    <property type="component" value="Unassembled WGS sequence"/>
</dbReference>
<comment type="caution">
    <text evidence="2">The sequence shown here is derived from an EMBL/GenBank/DDBJ whole genome shotgun (WGS) entry which is preliminary data.</text>
</comment>
<dbReference type="AlphaFoldDB" id="A0AAX0YX21"/>
<evidence type="ECO:0008006" key="4">
    <source>
        <dbReference type="Google" id="ProtNLM"/>
    </source>
</evidence>
<keyword evidence="3" id="KW-1185">Reference proteome</keyword>
<keyword evidence="1" id="KW-0732">Signal</keyword>
<evidence type="ECO:0000313" key="3">
    <source>
        <dbReference type="Proteomes" id="UP000240728"/>
    </source>
</evidence>
<feature type="signal peptide" evidence="1">
    <location>
        <begin position="1"/>
        <end position="19"/>
    </location>
</feature>
<name>A0AAX0YX21_9GAMM</name>
<sequence length="205" mass="22162">MINKTILSIFIVGVLSSCASTSTTTIVENQNFSTCTYPDSPKDKAPAWICDVMPSDISTAAMGYAKKNAAGLSVMRKVAMNDARVMLASQFEIDVNNMFKQAMSATTETANNDGIDSVNEAVFESFENATKTVVSRSLINSKVLMSQMSPTGGLYVLVGMNEQAYKTNVNSVVAAVGQDSKLWKKFNNEKAAENLTKVLDSLKQI</sequence>
<dbReference type="PROSITE" id="PS51257">
    <property type="entry name" value="PROKAR_LIPOPROTEIN"/>
    <property type="match status" value="1"/>
</dbReference>
<reference evidence="2 3" key="1">
    <citation type="submission" date="2018-01" db="EMBL/GenBank/DDBJ databases">
        <title>Whole genome sequencing of Histamine producing bacteria.</title>
        <authorList>
            <person name="Butler K."/>
        </authorList>
    </citation>
    <scope>NUCLEOTIDE SEQUENCE [LARGE SCALE GENOMIC DNA]</scope>
    <source>
        <strain evidence="2 3">A1-4</strain>
    </source>
</reference>